<protein>
    <submittedName>
        <fullName evidence="3">Transmembrane protein 246-like</fullName>
    </submittedName>
</protein>
<feature type="transmembrane region" description="Helical" evidence="1">
    <location>
        <begin position="7"/>
        <end position="26"/>
    </location>
</feature>
<dbReference type="PANTHER" id="PTHR31410:SF2">
    <property type="entry name" value="GLYCOSYL TRANSFERASE 64 DOMAIN-CONTAINING PROTEIN"/>
    <property type="match status" value="1"/>
</dbReference>
<evidence type="ECO:0000313" key="3">
    <source>
        <dbReference type="RefSeq" id="XP_031571823.1"/>
    </source>
</evidence>
<dbReference type="GO" id="GO:0016757">
    <property type="term" value="F:glycosyltransferase activity"/>
    <property type="evidence" value="ECO:0007669"/>
    <property type="project" value="InterPro"/>
</dbReference>
<name>A0A6P8J118_ACTTE</name>
<organism evidence="2 3">
    <name type="scientific">Actinia tenebrosa</name>
    <name type="common">Australian red waratah sea anemone</name>
    <dbReference type="NCBI Taxonomy" id="6105"/>
    <lineage>
        <taxon>Eukaryota</taxon>
        <taxon>Metazoa</taxon>
        <taxon>Cnidaria</taxon>
        <taxon>Anthozoa</taxon>
        <taxon>Hexacorallia</taxon>
        <taxon>Actiniaria</taxon>
        <taxon>Actiniidae</taxon>
        <taxon>Actinia</taxon>
    </lineage>
</organism>
<sequence length="403" mass="46771">MHSLFYVLFFLYLWSIITFAIILPWLCQDLGFSQYYRSSKLTKEKLENFNSRRTVEAFHFFSHLRAQPQSVFSLNEPRYIEENLRIAFVVVSVRRQSNPHYLLQVVARLLSQTRGETDTKWKTKIVVLNADTNPSVNKDAEYLENYLTVISTRTSHKGSNISVIDNVHEKEKQDYVLALKIGASLNADYTVIIEDDALPDRDFLQKLKFLINWKISWLRTKPGWAFLKLYYPEKWQGFGNTEIPELILIFIFGGAIPTVIYLYIFLNLKRLRIYKYKCQMVMIILLFISCGLYCMMAAYTIGRAHLIELGKISPLFYRVTQAPGCCTPCVLYPRAYLKDIIEFLESKKCKKSYPLDFALDDFVAVQHLVKYLASPNLVSHIGFHSSLGGADKDLKEFSLLFDS</sequence>
<keyword evidence="2" id="KW-1185">Reference proteome</keyword>
<feature type="transmembrane region" description="Helical" evidence="1">
    <location>
        <begin position="246"/>
        <end position="268"/>
    </location>
</feature>
<dbReference type="Proteomes" id="UP000515163">
    <property type="component" value="Unplaced"/>
</dbReference>
<proteinExistence type="predicted"/>
<dbReference type="PANTHER" id="PTHR31410">
    <property type="entry name" value="TRANSMEMBRANE PROTEIN 246"/>
    <property type="match status" value="1"/>
</dbReference>
<dbReference type="OrthoDB" id="2016523at2759"/>
<evidence type="ECO:0000256" key="1">
    <source>
        <dbReference type="SAM" id="Phobius"/>
    </source>
</evidence>
<dbReference type="InParanoid" id="A0A6P8J118"/>
<dbReference type="AlphaFoldDB" id="A0A6P8J118"/>
<gene>
    <name evidence="3" type="primary">LOC116305955</name>
</gene>
<dbReference type="GeneID" id="116305955"/>
<accession>A0A6P8J118</accession>
<dbReference type="KEGG" id="aten:116305955"/>
<dbReference type="RefSeq" id="XP_031571823.1">
    <property type="nucleotide sequence ID" value="XM_031715963.1"/>
</dbReference>
<dbReference type="CDD" id="cd22190">
    <property type="entry name" value="PGAP4"/>
    <property type="match status" value="1"/>
</dbReference>
<evidence type="ECO:0000313" key="2">
    <source>
        <dbReference type="Proteomes" id="UP000515163"/>
    </source>
</evidence>
<keyword evidence="1" id="KW-0472">Membrane</keyword>
<feature type="transmembrane region" description="Helical" evidence="1">
    <location>
        <begin position="280"/>
        <end position="301"/>
    </location>
</feature>
<reference evidence="3" key="1">
    <citation type="submission" date="2025-08" db="UniProtKB">
        <authorList>
            <consortium name="RefSeq"/>
        </authorList>
    </citation>
    <scope>IDENTIFICATION</scope>
    <source>
        <tissue evidence="3">Tentacle</tissue>
    </source>
</reference>
<dbReference type="GO" id="GO:0000139">
    <property type="term" value="C:Golgi membrane"/>
    <property type="evidence" value="ECO:0007669"/>
    <property type="project" value="InterPro"/>
</dbReference>
<dbReference type="GO" id="GO:0006506">
    <property type="term" value="P:GPI anchor biosynthetic process"/>
    <property type="evidence" value="ECO:0007669"/>
    <property type="project" value="InterPro"/>
</dbReference>
<dbReference type="InterPro" id="IPR029675">
    <property type="entry name" value="PGAP4"/>
</dbReference>
<keyword evidence="1" id="KW-1133">Transmembrane helix</keyword>
<keyword evidence="1" id="KW-0812">Transmembrane</keyword>